<protein>
    <submittedName>
        <fullName evidence="1">Uncharacterized protein</fullName>
    </submittedName>
</protein>
<accession>A0A3B0ZLH3</accession>
<organism evidence="1">
    <name type="scientific">hydrothermal vent metagenome</name>
    <dbReference type="NCBI Taxonomy" id="652676"/>
    <lineage>
        <taxon>unclassified sequences</taxon>
        <taxon>metagenomes</taxon>
        <taxon>ecological metagenomes</taxon>
    </lineage>
</organism>
<evidence type="ECO:0000313" key="1">
    <source>
        <dbReference type="EMBL" id="VAW88232.1"/>
    </source>
</evidence>
<proteinExistence type="predicted"/>
<sequence length="64" mass="7443">MPMLGVNKPYMVQILSDLITYLLLAIYCDEEHGEWVSIKRVRELRTKILNETKVLEAEPPNLTL</sequence>
<name>A0A3B0ZLH3_9ZZZZ</name>
<gene>
    <name evidence="1" type="ORF">MNBD_GAMMA17-128</name>
</gene>
<dbReference type="EMBL" id="UOFQ01000091">
    <property type="protein sequence ID" value="VAW88232.1"/>
    <property type="molecule type" value="Genomic_DNA"/>
</dbReference>
<reference evidence="1" key="1">
    <citation type="submission" date="2018-06" db="EMBL/GenBank/DDBJ databases">
        <authorList>
            <person name="Zhirakovskaya E."/>
        </authorList>
    </citation>
    <scope>NUCLEOTIDE SEQUENCE</scope>
</reference>
<dbReference type="AlphaFoldDB" id="A0A3B0ZLH3"/>